<evidence type="ECO:0000256" key="9">
    <source>
        <dbReference type="ARBA" id="ARBA00023237"/>
    </source>
</evidence>
<name>A0ABS5VKH2_9BACT</name>
<evidence type="ECO:0000256" key="2">
    <source>
        <dbReference type="ARBA" id="ARBA00022448"/>
    </source>
</evidence>
<evidence type="ECO:0000256" key="8">
    <source>
        <dbReference type="ARBA" id="ARBA00023136"/>
    </source>
</evidence>
<dbReference type="Gene3D" id="2.170.130.10">
    <property type="entry name" value="TonB-dependent receptor, plug domain"/>
    <property type="match status" value="1"/>
</dbReference>
<comment type="similarity">
    <text evidence="10 11">Belongs to the TonB-dependent receptor family.</text>
</comment>
<dbReference type="InterPro" id="IPR023997">
    <property type="entry name" value="TonB-dep_OMP_SusC/RagA_CS"/>
</dbReference>
<dbReference type="InterPro" id="IPR023996">
    <property type="entry name" value="TonB-dep_OMP_SusC/RagA"/>
</dbReference>
<organism evidence="13 14">
    <name type="scientific">Chryseosolibacter indicus</name>
    <dbReference type="NCBI Taxonomy" id="2782351"/>
    <lineage>
        <taxon>Bacteria</taxon>
        <taxon>Pseudomonadati</taxon>
        <taxon>Bacteroidota</taxon>
        <taxon>Cytophagia</taxon>
        <taxon>Cytophagales</taxon>
        <taxon>Chryseotaleaceae</taxon>
        <taxon>Chryseosolibacter</taxon>
    </lineage>
</organism>
<comment type="caution">
    <text evidence="13">The sequence shown here is derived from an EMBL/GenBank/DDBJ whole genome shotgun (WGS) entry which is preliminary data.</text>
</comment>
<dbReference type="Pfam" id="PF07660">
    <property type="entry name" value="STN"/>
    <property type="match status" value="1"/>
</dbReference>
<dbReference type="InterPro" id="IPR000531">
    <property type="entry name" value="Beta-barrel_TonB"/>
</dbReference>
<dbReference type="Gene3D" id="2.60.40.1120">
    <property type="entry name" value="Carboxypeptidase-like, regulatory domain"/>
    <property type="match status" value="1"/>
</dbReference>
<evidence type="ECO:0000256" key="4">
    <source>
        <dbReference type="ARBA" id="ARBA00022496"/>
    </source>
</evidence>
<keyword evidence="3 10" id="KW-1134">Transmembrane beta strand</keyword>
<evidence type="ECO:0000256" key="10">
    <source>
        <dbReference type="PROSITE-ProRule" id="PRU01360"/>
    </source>
</evidence>
<keyword evidence="4" id="KW-0410">Iron transport</keyword>
<dbReference type="InterPro" id="IPR012910">
    <property type="entry name" value="Plug_dom"/>
</dbReference>
<sequence>MVKPLQSFISKLAPPGLMLLCLIVFLGYEGNASIYSSQNGSAKKNISIDVKDEPLSTVMDRIEKLSGYSFIYSNSAIDVSKRITFQVKNQNLENTLRRLFLPLGVSFSVVKDKIILKAPATSHIDVPAKYTTAYPIIGQVRDELGEGLPGVTVIVKGTTMGTSTDANGKYTINVNDTLDAVLIFSFIGYSTLEIPVRGRTEISVSMKPSVESLAEVVVVGYATQKRINLTGSVSTIEEEALESKPVTTVVQALQGTAPNLIIQQQSSEPGAQLNINIRGIGTLGDNSPLIVIDGIPSNAGVLSSINPNDIESISVLKDAASSAIYGSRSANGVLLVTTKQGSLSTKPVVTYNGIYGFQAPTFTQKPVSAYEFAMLKNEALVNSGQAPQFSPDDLTRIHNAKPNAWYMDEIFKDKAAQQSHNLSVSGGSENTTYLISLGRMNQSSSFVGPNYGYERTNARTNITTRINDRLKAGIMLAYTNNHIKEHAHTTEFIVADASRIPRLYPIKDSVGNYNIAPTSSSNPLAKLEKGGIRTHDNDNFSGNIFAELNILKDLKIRGVFGGSLWNYQTYEFRKAINYLPYIGGDGQNFIKDYNSKTLQTNAQLVADYKVTFNDHAIGVLGGYSSEGYTENNNQIRKLNVDNEFGFSTSETEIDSRESYNRRGTPWTLNSFFGRVNYNFREKYLFEANFRYDGSSRFAKGNRWGFFPSVSAGWRLTEEEFLSSIKSFANVKVRASWGKLGNQNIDPFQYTSNIRNLPDNLEYGNSGNYGFNNNSVAGAYFSSSNPDITWETSTMIDVGAEIDLLDGALLFSYDYFKKRTEDILLDLAVPGAYGADAPVVNAAVVDNEGWEMSLTYNRKGAVLNHRITANLADNLNAVVDVKGKETIEGGDRAVIIREGFPIKSYYGYRSEGLYQNLTEIEEGPKPGFVANGAVSPGDIRYVDKNADGVINERDRFVIGNPFPRYTFGLTYGLTWKNFDFSFFIQGVGKRNLYLRGESVEAFHNNWENVYEQHLDRWTPTNPDATYPRLTIGTASTNNNAGSDYWLLNAAYARLKNVQIGYSLPNSLANKIGLNNLRVYLTGQNLLTVTEMNNGYDPEISEFNSSLATSDGKVNSGRVYPNLKVYALGVDISF</sequence>
<dbReference type="InterPro" id="IPR008969">
    <property type="entry name" value="CarboxyPept-like_regulatory"/>
</dbReference>
<keyword evidence="8 10" id="KW-0472">Membrane</keyword>
<dbReference type="NCBIfam" id="TIGR04057">
    <property type="entry name" value="SusC_RagA_signa"/>
    <property type="match status" value="1"/>
</dbReference>
<dbReference type="Pfam" id="PF07715">
    <property type="entry name" value="Plug"/>
    <property type="match status" value="1"/>
</dbReference>
<keyword evidence="2 10" id="KW-0813">Transport</keyword>
<feature type="domain" description="Secretin/TonB short N-terminal" evidence="12">
    <location>
        <begin position="68"/>
        <end position="119"/>
    </location>
</feature>
<keyword evidence="5 10" id="KW-0812">Transmembrane</keyword>
<evidence type="ECO:0000256" key="3">
    <source>
        <dbReference type="ARBA" id="ARBA00022452"/>
    </source>
</evidence>
<keyword evidence="7 11" id="KW-0798">TonB box</keyword>
<evidence type="ECO:0000313" key="13">
    <source>
        <dbReference type="EMBL" id="MBT1701950.1"/>
    </source>
</evidence>
<dbReference type="Pfam" id="PF13715">
    <property type="entry name" value="CarbopepD_reg_2"/>
    <property type="match status" value="1"/>
</dbReference>
<protein>
    <submittedName>
        <fullName evidence="13">TonB-dependent receptor</fullName>
    </submittedName>
</protein>
<evidence type="ECO:0000259" key="12">
    <source>
        <dbReference type="SMART" id="SM00965"/>
    </source>
</evidence>
<keyword evidence="9 10" id="KW-0998">Cell outer membrane</keyword>
<reference evidence="13 14" key="1">
    <citation type="submission" date="2021-05" db="EMBL/GenBank/DDBJ databases">
        <title>A Polyphasic approach of four new species of the genus Ohtaekwangia: Ohtaekwangia histidinii sp. nov., Ohtaekwangia cretensis sp. nov., Ohtaekwangia indiensis sp. nov., Ohtaekwangia reichenbachii sp. nov. from diverse environment.</title>
        <authorList>
            <person name="Octaviana S."/>
        </authorList>
    </citation>
    <scope>NUCLEOTIDE SEQUENCE [LARGE SCALE GENOMIC DNA]</scope>
    <source>
        <strain evidence="13 14">PWU20</strain>
    </source>
</reference>
<keyword evidence="14" id="KW-1185">Reference proteome</keyword>
<proteinExistence type="inferred from homology"/>
<dbReference type="Proteomes" id="UP000772618">
    <property type="component" value="Unassembled WGS sequence"/>
</dbReference>
<dbReference type="PROSITE" id="PS52016">
    <property type="entry name" value="TONB_DEPENDENT_REC_3"/>
    <property type="match status" value="1"/>
</dbReference>
<evidence type="ECO:0000256" key="6">
    <source>
        <dbReference type="ARBA" id="ARBA00023004"/>
    </source>
</evidence>
<evidence type="ECO:0000256" key="7">
    <source>
        <dbReference type="ARBA" id="ARBA00023077"/>
    </source>
</evidence>
<evidence type="ECO:0000256" key="11">
    <source>
        <dbReference type="RuleBase" id="RU003357"/>
    </source>
</evidence>
<dbReference type="NCBIfam" id="TIGR04056">
    <property type="entry name" value="OMP_RagA_SusC"/>
    <property type="match status" value="1"/>
</dbReference>
<dbReference type="Gene3D" id="2.40.170.20">
    <property type="entry name" value="TonB-dependent receptor, beta-barrel domain"/>
    <property type="match status" value="1"/>
</dbReference>
<dbReference type="Pfam" id="PF00593">
    <property type="entry name" value="TonB_dep_Rec_b-barrel"/>
    <property type="match status" value="1"/>
</dbReference>
<evidence type="ECO:0000256" key="5">
    <source>
        <dbReference type="ARBA" id="ARBA00022692"/>
    </source>
</evidence>
<dbReference type="InterPro" id="IPR011662">
    <property type="entry name" value="Secretin/TonB_short_N"/>
</dbReference>
<keyword evidence="6" id="KW-0408">Iron</keyword>
<evidence type="ECO:0000313" key="14">
    <source>
        <dbReference type="Proteomes" id="UP000772618"/>
    </source>
</evidence>
<evidence type="ECO:0000256" key="1">
    <source>
        <dbReference type="ARBA" id="ARBA00004571"/>
    </source>
</evidence>
<keyword evidence="13" id="KW-0675">Receptor</keyword>
<dbReference type="InterPro" id="IPR037066">
    <property type="entry name" value="Plug_dom_sf"/>
</dbReference>
<dbReference type="Gene3D" id="3.55.50.30">
    <property type="match status" value="1"/>
</dbReference>
<dbReference type="EMBL" id="JAHESD010000002">
    <property type="protein sequence ID" value="MBT1701950.1"/>
    <property type="molecule type" value="Genomic_DNA"/>
</dbReference>
<dbReference type="RefSeq" id="WP_254151646.1">
    <property type="nucleotide sequence ID" value="NZ_JAHESD010000002.1"/>
</dbReference>
<keyword evidence="4" id="KW-0406">Ion transport</keyword>
<gene>
    <name evidence="13" type="ORF">KK060_01585</name>
</gene>
<dbReference type="InterPro" id="IPR036942">
    <property type="entry name" value="Beta-barrel_TonB_sf"/>
</dbReference>
<accession>A0ABS5VKH2</accession>
<comment type="subcellular location">
    <subcellularLocation>
        <location evidence="1 10">Cell outer membrane</location>
        <topology evidence="1 10">Multi-pass membrane protein</topology>
    </subcellularLocation>
</comment>
<dbReference type="SUPFAM" id="SSF56935">
    <property type="entry name" value="Porins"/>
    <property type="match status" value="1"/>
</dbReference>
<dbReference type="SUPFAM" id="SSF49464">
    <property type="entry name" value="Carboxypeptidase regulatory domain-like"/>
    <property type="match status" value="1"/>
</dbReference>
<dbReference type="SMART" id="SM00965">
    <property type="entry name" value="STN"/>
    <property type="match status" value="1"/>
</dbReference>
<dbReference type="InterPro" id="IPR039426">
    <property type="entry name" value="TonB-dep_rcpt-like"/>
</dbReference>